<feature type="chain" id="PRO_5035267376" description="Secreted protein" evidence="1">
    <location>
        <begin position="20"/>
        <end position="87"/>
    </location>
</feature>
<organism evidence="2 3">
    <name type="scientific">Zizania palustris</name>
    <name type="common">Northern wild rice</name>
    <dbReference type="NCBI Taxonomy" id="103762"/>
    <lineage>
        <taxon>Eukaryota</taxon>
        <taxon>Viridiplantae</taxon>
        <taxon>Streptophyta</taxon>
        <taxon>Embryophyta</taxon>
        <taxon>Tracheophyta</taxon>
        <taxon>Spermatophyta</taxon>
        <taxon>Magnoliopsida</taxon>
        <taxon>Liliopsida</taxon>
        <taxon>Poales</taxon>
        <taxon>Poaceae</taxon>
        <taxon>BOP clade</taxon>
        <taxon>Oryzoideae</taxon>
        <taxon>Oryzeae</taxon>
        <taxon>Zizaniinae</taxon>
        <taxon>Zizania</taxon>
    </lineage>
</organism>
<protein>
    <recommendedName>
        <fullName evidence="4">Secreted protein</fullName>
    </recommendedName>
</protein>
<evidence type="ECO:0008006" key="4">
    <source>
        <dbReference type="Google" id="ProtNLM"/>
    </source>
</evidence>
<comment type="caution">
    <text evidence="2">The sequence shown here is derived from an EMBL/GenBank/DDBJ whole genome shotgun (WGS) entry which is preliminary data.</text>
</comment>
<accession>A0A8J5V7U0</accession>
<sequence>MSCCLAKLIRLAAVPPLECSTWLATNLGWLAGVPATAAEELMTRAVVSPPRAGISVVSSTSMVAMPLECAISLDSRLLVYTVREKND</sequence>
<reference evidence="2" key="1">
    <citation type="journal article" date="2021" name="bioRxiv">
        <title>Whole Genome Assembly and Annotation of Northern Wild Rice, Zizania palustris L., Supports a Whole Genome Duplication in the Zizania Genus.</title>
        <authorList>
            <person name="Haas M."/>
            <person name="Kono T."/>
            <person name="Macchietto M."/>
            <person name="Millas R."/>
            <person name="McGilp L."/>
            <person name="Shao M."/>
            <person name="Duquette J."/>
            <person name="Hirsch C.N."/>
            <person name="Kimball J."/>
        </authorList>
    </citation>
    <scope>NUCLEOTIDE SEQUENCE</scope>
    <source>
        <tissue evidence="2">Fresh leaf tissue</tissue>
    </source>
</reference>
<evidence type="ECO:0000313" key="2">
    <source>
        <dbReference type="EMBL" id="KAG8050431.1"/>
    </source>
</evidence>
<dbReference type="EMBL" id="JAAALK010000289">
    <property type="protein sequence ID" value="KAG8050431.1"/>
    <property type="molecule type" value="Genomic_DNA"/>
</dbReference>
<dbReference type="AlphaFoldDB" id="A0A8J5V7U0"/>
<keyword evidence="3" id="KW-1185">Reference proteome</keyword>
<gene>
    <name evidence="2" type="ORF">GUJ93_ZPchr0009g1886</name>
</gene>
<name>A0A8J5V7U0_ZIZPA</name>
<reference evidence="2" key="2">
    <citation type="submission" date="2021-02" db="EMBL/GenBank/DDBJ databases">
        <authorList>
            <person name="Kimball J.A."/>
            <person name="Haas M.W."/>
            <person name="Macchietto M."/>
            <person name="Kono T."/>
            <person name="Duquette J."/>
            <person name="Shao M."/>
        </authorList>
    </citation>
    <scope>NUCLEOTIDE SEQUENCE</scope>
    <source>
        <tissue evidence="2">Fresh leaf tissue</tissue>
    </source>
</reference>
<evidence type="ECO:0000256" key="1">
    <source>
        <dbReference type="SAM" id="SignalP"/>
    </source>
</evidence>
<evidence type="ECO:0000313" key="3">
    <source>
        <dbReference type="Proteomes" id="UP000729402"/>
    </source>
</evidence>
<keyword evidence="1" id="KW-0732">Signal</keyword>
<feature type="signal peptide" evidence="1">
    <location>
        <begin position="1"/>
        <end position="19"/>
    </location>
</feature>
<dbReference type="Proteomes" id="UP000729402">
    <property type="component" value="Unassembled WGS sequence"/>
</dbReference>
<proteinExistence type="predicted"/>